<dbReference type="EMBL" id="ANOH01000481">
    <property type="protein sequence ID" value="EMI51788.1"/>
    <property type="molecule type" value="Genomic_DNA"/>
</dbReference>
<evidence type="ECO:0000256" key="2">
    <source>
        <dbReference type="ARBA" id="ARBA00021714"/>
    </source>
</evidence>
<evidence type="ECO:0000256" key="11">
    <source>
        <dbReference type="ARBA" id="ARBA00023225"/>
    </source>
</evidence>
<dbReference type="GO" id="GO:0009306">
    <property type="term" value="P:protein secretion"/>
    <property type="evidence" value="ECO:0007669"/>
    <property type="project" value="UniProtKB-UniRule"/>
</dbReference>
<evidence type="ECO:0000256" key="4">
    <source>
        <dbReference type="ARBA" id="ARBA00022475"/>
    </source>
</evidence>
<evidence type="ECO:0000256" key="5">
    <source>
        <dbReference type="ARBA" id="ARBA00022692"/>
    </source>
</evidence>
<comment type="subcellular location">
    <subcellularLocation>
        <location evidence="12">Cell membrane</location>
        <topology evidence="12">Multi-pass membrane protein</topology>
    </subcellularLocation>
    <subcellularLocation>
        <location evidence="12">Bacterial flagellum basal body</location>
    </subcellularLocation>
</comment>
<keyword evidence="7 12" id="KW-0653">Protein transport</keyword>
<evidence type="ECO:0000313" key="14">
    <source>
        <dbReference type="EMBL" id="EMI51788.1"/>
    </source>
</evidence>
<dbReference type="NCBIfam" id="TIGR01103">
    <property type="entry name" value="fliP"/>
    <property type="match status" value="1"/>
</dbReference>
<keyword evidence="11 12" id="KW-1006">Bacterial flagellum protein export</keyword>
<evidence type="ECO:0000256" key="1">
    <source>
        <dbReference type="ARBA" id="ARBA00006257"/>
    </source>
</evidence>
<evidence type="ECO:0000256" key="12">
    <source>
        <dbReference type="RuleBase" id="RU362069"/>
    </source>
</evidence>
<keyword evidence="15" id="KW-1185">Reference proteome</keyword>
<dbReference type="InterPro" id="IPR005838">
    <property type="entry name" value="T3SS_IM_P"/>
</dbReference>
<proteinExistence type="inferred from homology"/>
<keyword evidence="10" id="KW-0975">Bacterial flagellum</keyword>
<evidence type="ECO:0000256" key="8">
    <source>
        <dbReference type="ARBA" id="ARBA00022989"/>
    </source>
</evidence>
<comment type="caution">
    <text evidence="14">The sequence shown here is derived from an EMBL/GenBank/DDBJ whole genome shotgun (WGS) entry which is preliminary data.</text>
</comment>
<feature type="transmembrane region" description="Helical" evidence="12">
    <location>
        <begin position="254"/>
        <end position="276"/>
    </location>
</feature>
<evidence type="ECO:0000256" key="10">
    <source>
        <dbReference type="ARBA" id="ARBA00023143"/>
    </source>
</evidence>
<keyword evidence="9 12" id="KW-0472">Membrane</keyword>
<evidence type="ECO:0000256" key="6">
    <source>
        <dbReference type="ARBA" id="ARBA00022795"/>
    </source>
</evidence>
<dbReference type="NCBIfam" id="NF009438">
    <property type="entry name" value="PRK12797.1"/>
    <property type="match status" value="1"/>
</dbReference>
<keyword evidence="5 12" id="KW-0812">Transmembrane</keyword>
<keyword evidence="14" id="KW-0282">Flagellum</keyword>
<dbReference type="GO" id="GO:0005886">
    <property type="term" value="C:plasma membrane"/>
    <property type="evidence" value="ECO:0007669"/>
    <property type="project" value="UniProtKB-SubCell"/>
</dbReference>
<dbReference type="AlphaFoldDB" id="M5U764"/>
<evidence type="ECO:0000256" key="9">
    <source>
        <dbReference type="ARBA" id="ARBA00023136"/>
    </source>
</evidence>
<protein>
    <recommendedName>
        <fullName evidence="2 12">Flagellar biosynthetic protein FliP</fullName>
    </recommendedName>
</protein>
<dbReference type="PRINTS" id="PR00951">
    <property type="entry name" value="FLGBIOSNFLIP"/>
</dbReference>
<dbReference type="Pfam" id="PF00813">
    <property type="entry name" value="FliP"/>
    <property type="match status" value="1"/>
</dbReference>
<feature type="transmembrane region" description="Helical" evidence="12">
    <location>
        <begin position="101"/>
        <end position="131"/>
    </location>
</feature>
<comment type="function">
    <text evidence="12">Plays a role in the flagellum-specific transport system.</text>
</comment>
<dbReference type="PRINTS" id="PR01302">
    <property type="entry name" value="TYPE3IMPPROT"/>
</dbReference>
<organism evidence="14 15">
    <name type="scientific">Rhodopirellula sallentina SM41</name>
    <dbReference type="NCBI Taxonomy" id="1263870"/>
    <lineage>
        <taxon>Bacteria</taxon>
        <taxon>Pseudomonadati</taxon>
        <taxon>Planctomycetota</taxon>
        <taxon>Planctomycetia</taxon>
        <taxon>Pirellulales</taxon>
        <taxon>Pirellulaceae</taxon>
        <taxon>Rhodopirellula</taxon>
    </lineage>
</organism>
<dbReference type="GO" id="GO:0044781">
    <property type="term" value="P:bacterial-type flagellum organization"/>
    <property type="evidence" value="ECO:0007669"/>
    <property type="project" value="UniProtKB-UniRule"/>
</dbReference>
<name>M5U764_9BACT</name>
<keyword evidence="8 12" id="KW-1133">Transmembrane helix</keyword>
<sequence>MPRIRVRRDSGRYVAISTWMKRLSGLALTFVALTLAPTPSYAQETESPDEVVDARTPIRVGAGDRLEPLETPPSDREPLDFLNGGPENWTSPEGMSGSLQIMLLLTVLSLAPAILLMTTCYVRIIIVLGLLRQAIGLQSLPPSQVMTSVALFMTLFVMTPVWTRVYDDAIEPYTNPDVEMSLEEAYEAGSIPVREFMSRQIDVAGNHDDVHLFYSYMDADAPLPSTFSEVPMRVLLPAFILSELKTAFLMGFQIYLPFLIVDLVVASVTISMGMLMLPPAVISLPFKLLLFVLVDGWRLVVEMLMNSFGTI</sequence>
<evidence type="ECO:0000256" key="7">
    <source>
        <dbReference type="ARBA" id="ARBA00022927"/>
    </source>
</evidence>
<dbReference type="PATRIC" id="fig|1263870.3.peg.7177"/>
<accession>M5U764</accession>
<keyword evidence="6 12" id="KW-1005">Bacterial flagellum biogenesis</keyword>
<feature type="compositionally biased region" description="Basic and acidic residues" evidence="13">
    <location>
        <begin position="62"/>
        <end position="79"/>
    </location>
</feature>
<dbReference type="GO" id="GO:0009425">
    <property type="term" value="C:bacterial-type flagellum basal body"/>
    <property type="evidence" value="ECO:0007669"/>
    <property type="project" value="UniProtKB-SubCell"/>
</dbReference>
<dbReference type="InterPro" id="IPR005837">
    <property type="entry name" value="FliP"/>
</dbReference>
<feature type="transmembrane region" description="Helical" evidence="12">
    <location>
        <begin position="143"/>
        <end position="162"/>
    </location>
</feature>
<gene>
    <name evidence="12" type="primary">fliP</name>
    <name evidence="14" type="ORF">RSSM_06765</name>
</gene>
<dbReference type="Proteomes" id="UP000011885">
    <property type="component" value="Unassembled WGS sequence"/>
</dbReference>
<keyword evidence="3 12" id="KW-0813">Transport</keyword>
<reference evidence="14 15" key="1">
    <citation type="journal article" date="2013" name="Mar. Genomics">
        <title>Expression of sulfatases in Rhodopirellula baltica and the diversity of sulfatases in the genus Rhodopirellula.</title>
        <authorList>
            <person name="Wegner C.E."/>
            <person name="Richter-Heitmann T."/>
            <person name="Klindworth A."/>
            <person name="Klockow C."/>
            <person name="Richter M."/>
            <person name="Achstetter T."/>
            <person name="Glockner F.O."/>
            <person name="Harder J."/>
        </authorList>
    </citation>
    <scope>NUCLEOTIDE SEQUENCE [LARGE SCALE GENOMIC DNA]</scope>
    <source>
        <strain evidence="14 15">SM41</strain>
    </source>
</reference>
<evidence type="ECO:0000313" key="15">
    <source>
        <dbReference type="Proteomes" id="UP000011885"/>
    </source>
</evidence>
<keyword evidence="4 12" id="KW-1003">Cell membrane</keyword>
<feature type="region of interest" description="Disordered" evidence="13">
    <location>
        <begin position="62"/>
        <end position="87"/>
    </location>
</feature>
<dbReference type="PANTHER" id="PTHR30587">
    <property type="entry name" value="FLAGELLAR BIOSYNTHETIC PROTEIN FLIP"/>
    <property type="match status" value="1"/>
</dbReference>
<evidence type="ECO:0000256" key="3">
    <source>
        <dbReference type="ARBA" id="ARBA00022448"/>
    </source>
</evidence>
<comment type="similarity">
    <text evidence="1 12">Belongs to the FliP/MopC/SpaP family.</text>
</comment>
<dbReference type="PROSITE" id="PS01061">
    <property type="entry name" value="FLIP_2"/>
    <property type="match status" value="1"/>
</dbReference>
<evidence type="ECO:0000256" key="13">
    <source>
        <dbReference type="SAM" id="MobiDB-lite"/>
    </source>
</evidence>
<feature type="transmembrane region" description="Helical" evidence="12">
    <location>
        <begin position="288"/>
        <end position="308"/>
    </location>
</feature>
<keyword evidence="14" id="KW-0966">Cell projection</keyword>
<dbReference type="PANTHER" id="PTHR30587:SF0">
    <property type="entry name" value="FLAGELLAR BIOSYNTHETIC PROTEIN FLIP"/>
    <property type="match status" value="1"/>
</dbReference>
<keyword evidence="14" id="KW-0969">Cilium</keyword>